<dbReference type="PANTHER" id="PTHR43584:SF8">
    <property type="entry name" value="N-ACETYLMURAMATE ALPHA-1-PHOSPHATE URIDYLYLTRANSFERASE"/>
    <property type="match status" value="1"/>
</dbReference>
<dbReference type="EMBL" id="JAFEMC010000002">
    <property type="protein sequence ID" value="MBM6576628.1"/>
    <property type="molecule type" value="Genomic_DNA"/>
</dbReference>
<reference evidence="5 6" key="1">
    <citation type="submission" date="2020-12" db="EMBL/GenBank/DDBJ databases">
        <title>Sphingomonas sp.</title>
        <authorList>
            <person name="Kim M.K."/>
        </authorList>
    </citation>
    <scope>NUCLEOTIDE SEQUENCE [LARGE SCALE GENOMIC DNA]</scope>
    <source>
        <strain evidence="5 6">BT552</strain>
    </source>
</reference>
<evidence type="ECO:0000256" key="1">
    <source>
        <dbReference type="ARBA" id="ARBA00022679"/>
    </source>
</evidence>
<proteinExistence type="predicted"/>
<evidence type="ECO:0000256" key="3">
    <source>
        <dbReference type="ARBA" id="ARBA00022842"/>
    </source>
</evidence>
<dbReference type="GO" id="GO:0016740">
    <property type="term" value="F:transferase activity"/>
    <property type="evidence" value="ECO:0007669"/>
    <property type="project" value="UniProtKB-KW"/>
</dbReference>
<accession>A0ABS2D6V7</accession>
<name>A0ABS2D6V7_9SPHN</name>
<evidence type="ECO:0000313" key="6">
    <source>
        <dbReference type="Proteomes" id="UP000763641"/>
    </source>
</evidence>
<dbReference type="RefSeq" id="WP_204198732.1">
    <property type="nucleotide sequence ID" value="NZ_JAFEMC010000002.1"/>
</dbReference>
<dbReference type="InterPro" id="IPR050065">
    <property type="entry name" value="GlmU-like"/>
</dbReference>
<dbReference type="Pfam" id="PF12804">
    <property type="entry name" value="NTP_transf_3"/>
    <property type="match status" value="1"/>
</dbReference>
<dbReference type="Proteomes" id="UP000763641">
    <property type="component" value="Unassembled WGS sequence"/>
</dbReference>
<keyword evidence="6" id="KW-1185">Reference proteome</keyword>
<dbReference type="InterPro" id="IPR029044">
    <property type="entry name" value="Nucleotide-diphossugar_trans"/>
</dbReference>
<evidence type="ECO:0000313" key="5">
    <source>
        <dbReference type="EMBL" id="MBM6576628.1"/>
    </source>
</evidence>
<protein>
    <submittedName>
        <fullName evidence="5">NTP transferase domain-containing protein</fullName>
    </submittedName>
</protein>
<organism evidence="5 6">
    <name type="scientific">Sphingomonas longa</name>
    <dbReference type="NCBI Taxonomy" id="2778730"/>
    <lineage>
        <taxon>Bacteria</taxon>
        <taxon>Pseudomonadati</taxon>
        <taxon>Pseudomonadota</taxon>
        <taxon>Alphaproteobacteria</taxon>
        <taxon>Sphingomonadales</taxon>
        <taxon>Sphingomonadaceae</taxon>
        <taxon>Sphingomonas</taxon>
    </lineage>
</organism>
<evidence type="ECO:0000259" key="4">
    <source>
        <dbReference type="Pfam" id="PF12804"/>
    </source>
</evidence>
<keyword evidence="3" id="KW-0460">Magnesium</keyword>
<comment type="caution">
    <text evidence="5">The sequence shown here is derived from an EMBL/GenBank/DDBJ whole genome shotgun (WGS) entry which is preliminary data.</text>
</comment>
<feature type="domain" description="MobA-like NTP transferase" evidence="4">
    <location>
        <begin position="10"/>
        <end position="131"/>
    </location>
</feature>
<dbReference type="Gene3D" id="3.90.550.10">
    <property type="entry name" value="Spore Coat Polysaccharide Biosynthesis Protein SpsA, Chain A"/>
    <property type="match status" value="1"/>
</dbReference>
<gene>
    <name evidence="5" type="ORF">ILT43_09600</name>
</gene>
<dbReference type="InterPro" id="IPR025877">
    <property type="entry name" value="MobA-like_NTP_Trfase"/>
</dbReference>
<sequence>MNDTGAIRTGVLLAAGHGSRLRGSAPYKPLCPVGGRPLIDHALCGMAEAGLTRAVVVLGYGAEAIADHLASRDWPLTVDTVMTRDHREPNGVSVLAAAPALRGEEAVLAMCDHLVSPSLYARLAATGARGGTTLGIDRRLGHPWVDPDDVTWVRTQGDAIVEIGKLAAGGMADADAYDTGVFAIGPALFDALASLPAPSLTDGMRLLAADARAFTVDCSDLDWIDVDDAAALAKAEDWMLARAA</sequence>
<dbReference type="PANTHER" id="PTHR43584">
    <property type="entry name" value="NUCLEOTIDYL TRANSFERASE"/>
    <property type="match status" value="1"/>
</dbReference>
<dbReference type="SUPFAM" id="SSF53448">
    <property type="entry name" value="Nucleotide-diphospho-sugar transferases"/>
    <property type="match status" value="1"/>
</dbReference>
<keyword evidence="2" id="KW-0548">Nucleotidyltransferase</keyword>
<evidence type="ECO:0000256" key="2">
    <source>
        <dbReference type="ARBA" id="ARBA00022695"/>
    </source>
</evidence>
<keyword evidence="1 5" id="KW-0808">Transferase</keyword>